<evidence type="ECO:0000313" key="2">
    <source>
        <dbReference type="EMBL" id="KAK4461311.1"/>
    </source>
</evidence>
<keyword evidence="1" id="KW-0472">Membrane</keyword>
<gene>
    <name evidence="2" type="ORF">QBC42DRAFT_330110</name>
</gene>
<feature type="transmembrane region" description="Helical" evidence="1">
    <location>
        <begin position="720"/>
        <end position="741"/>
    </location>
</feature>
<evidence type="ECO:0008006" key="4">
    <source>
        <dbReference type="Google" id="ProtNLM"/>
    </source>
</evidence>
<feature type="transmembrane region" description="Helical" evidence="1">
    <location>
        <begin position="89"/>
        <end position="108"/>
    </location>
</feature>
<accession>A0AAV9HNH5</accession>
<keyword evidence="3" id="KW-1185">Reference proteome</keyword>
<protein>
    <recommendedName>
        <fullName evidence="4">Transmembrane protein</fullName>
    </recommendedName>
</protein>
<proteinExistence type="predicted"/>
<keyword evidence="1" id="KW-0812">Transmembrane</keyword>
<evidence type="ECO:0000313" key="3">
    <source>
        <dbReference type="Proteomes" id="UP001321749"/>
    </source>
</evidence>
<dbReference type="Proteomes" id="UP001321749">
    <property type="component" value="Unassembled WGS sequence"/>
</dbReference>
<feature type="transmembrane region" description="Helical" evidence="1">
    <location>
        <begin position="12"/>
        <end position="39"/>
    </location>
</feature>
<name>A0AAV9HNH5_9PEZI</name>
<dbReference type="EMBL" id="MU864993">
    <property type="protein sequence ID" value="KAK4461311.1"/>
    <property type="molecule type" value="Genomic_DNA"/>
</dbReference>
<dbReference type="AlphaFoldDB" id="A0AAV9HNH5"/>
<keyword evidence="1" id="KW-1133">Transmembrane helix</keyword>
<sequence length="820" mass="88369">MSSIPRLPDELTVAHVAGIIAASMVVIRLLCPAVITYIMAGQLKDTETASTWTLASASLVSSIWPTLLRTDSARSGGGVRTTIMVACKAIPLLGLMCAIAGVVTPLGLGEEPTALAPRTATFEYVKDDSVYRLGTSPRGKHPLSRLCNGEHLGGSAVVGPCPYSNTEVVYVDNPDRSGFRVELPNGYNTSVPQEPREIFSSGISGSTVSSFFDIEWRQVTRQTSPSFNITELAVGMFRPLDTLTLQDQYRLVEGLIIDAKAGGIGFRNHTVPVALGRGATWEEDILFIEPSTACVNTNLTLDFEMISKSDKISNTVGDLVLTDRGGFSQLNTTLPTLESVDGQTDPDLQQRAYTAAWLNNAVTMLYLNVTNEKNKPVKGMKSFSYLDSAPGKTFPMPVAAYSRERYEGLRLSTEFGNYLRLGAEAPSLSRGALNYSNPFNISKADFTDIPSICAGTTYRDRANISNIYVACGLLRGAPERVDGGDPMLFEKGSKWSSPLYTCASSLRATIKTVHFSVNGTGIAGLNVLRVAPKTYAADGSDAPLWGLEDWGLRLDQFSPIWGLVSPEMAKKPNVTSVRKPHFNLIGTSIEAGLPSLLNLEDTQSDNLAGASFAQTVMNTVFKVVAEASDADTWGVWPTDLKGLGNLSMFRRWQALSQDSALVPQIINLMWTNIAASAVVGTRGVLGEVNSGINPAGPIPVRPIGNRITYDVRYGIPAALLLSWLGVIVVAAVCCSTCCGGGRTGFAELRRRIQQVSVGRVFTTFLHPEESTLTMSAKQWAQENGKRPIMVDAFASNASKLYTGSATLAIRAVEFLNRRAI</sequence>
<comment type="caution">
    <text evidence="2">The sequence shown here is derived from an EMBL/GenBank/DDBJ whole genome shotgun (WGS) entry which is preliminary data.</text>
</comment>
<reference evidence="2" key="1">
    <citation type="journal article" date="2023" name="Mol. Phylogenet. Evol.">
        <title>Genome-scale phylogeny and comparative genomics of the fungal order Sordariales.</title>
        <authorList>
            <person name="Hensen N."/>
            <person name="Bonometti L."/>
            <person name="Westerberg I."/>
            <person name="Brannstrom I.O."/>
            <person name="Guillou S."/>
            <person name="Cros-Aarteil S."/>
            <person name="Calhoun S."/>
            <person name="Haridas S."/>
            <person name="Kuo A."/>
            <person name="Mondo S."/>
            <person name="Pangilinan J."/>
            <person name="Riley R."/>
            <person name="LaButti K."/>
            <person name="Andreopoulos B."/>
            <person name="Lipzen A."/>
            <person name="Chen C."/>
            <person name="Yan M."/>
            <person name="Daum C."/>
            <person name="Ng V."/>
            <person name="Clum A."/>
            <person name="Steindorff A."/>
            <person name="Ohm R.A."/>
            <person name="Martin F."/>
            <person name="Silar P."/>
            <person name="Natvig D.O."/>
            <person name="Lalanne C."/>
            <person name="Gautier V."/>
            <person name="Ament-Velasquez S.L."/>
            <person name="Kruys A."/>
            <person name="Hutchinson M.I."/>
            <person name="Powell A.J."/>
            <person name="Barry K."/>
            <person name="Miller A.N."/>
            <person name="Grigoriev I.V."/>
            <person name="Debuchy R."/>
            <person name="Gladieux P."/>
            <person name="Hiltunen Thoren M."/>
            <person name="Johannesson H."/>
        </authorList>
    </citation>
    <scope>NUCLEOTIDE SEQUENCE</scope>
    <source>
        <strain evidence="2">PSN324</strain>
    </source>
</reference>
<reference evidence="2" key="2">
    <citation type="submission" date="2023-06" db="EMBL/GenBank/DDBJ databases">
        <authorList>
            <consortium name="Lawrence Berkeley National Laboratory"/>
            <person name="Mondo S.J."/>
            <person name="Hensen N."/>
            <person name="Bonometti L."/>
            <person name="Westerberg I."/>
            <person name="Brannstrom I.O."/>
            <person name="Guillou S."/>
            <person name="Cros-Aarteil S."/>
            <person name="Calhoun S."/>
            <person name="Haridas S."/>
            <person name="Kuo A."/>
            <person name="Pangilinan J."/>
            <person name="Riley R."/>
            <person name="Labutti K."/>
            <person name="Andreopoulos B."/>
            <person name="Lipzen A."/>
            <person name="Chen C."/>
            <person name="Yanf M."/>
            <person name="Daum C."/>
            <person name="Ng V."/>
            <person name="Clum A."/>
            <person name="Steindorff A."/>
            <person name="Ohm R."/>
            <person name="Martin F."/>
            <person name="Silar P."/>
            <person name="Natvig D."/>
            <person name="Lalanne C."/>
            <person name="Gautier V."/>
            <person name="Ament-Velasquez S.L."/>
            <person name="Kruys A."/>
            <person name="Hutchinson M.I."/>
            <person name="Powell A.J."/>
            <person name="Barry K."/>
            <person name="Miller A.N."/>
            <person name="Grigoriev I.V."/>
            <person name="Debuchy R."/>
            <person name="Gladieux P."/>
            <person name="Thoren M.H."/>
            <person name="Johannesson H."/>
        </authorList>
    </citation>
    <scope>NUCLEOTIDE SEQUENCE</scope>
    <source>
        <strain evidence="2">PSN324</strain>
    </source>
</reference>
<evidence type="ECO:0000256" key="1">
    <source>
        <dbReference type="SAM" id="Phobius"/>
    </source>
</evidence>
<organism evidence="2 3">
    <name type="scientific">Cladorrhinum samala</name>
    <dbReference type="NCBI Taxonomy" id="585594"/>
    <lineage>
        <taxon>Eukaryota</taxon>
        <taxon>Fungi</taxon>
        <taxon>Dikarya</taxon>
        <taxon>Ascomycota</taxon>
        <taxon>Pezizomycotina</taxon>
        <taxon>Sordariomycetes</taxon>
        <taxon>Sordariomycetidae</taxon>
        <taxon>Sordariales</taxon>
        <taxon>Podosporaceae</taxon>
        <taxon>Cladorrhinum</taxon>
    </lineage>
</organism>